<dbReference type="Pfam" id="PF07648">
    <property type="entry name" value="Kazal_2"/>
    <property type="match status" value="1"/>
</dbReference>
<dbReference type="OrthoDB" id="5062115at2759"/>
<evidence type="ECO:0000313" key="9">
    <source>
        <dbReference type="EMBL" id="CAH1153524.1"/>
    </source>
</evidence>
<keyword evidence="2" id="KW-1003">Cell membrane</keyword>
<evidence type="ECO:0000256" key="4">
    <source>
        <dbReference type="ARBA" id="ARBA00022989"/>
    </source>
</evidence>
<feature type="transmembrane region" description="Helical" evidence="7">
    <location>
        <begin position="176"/>
        <end position="203"/>
    </location>
</feature>
<feature type="compositionally biased region" description="Polar residues" evidence="6">
    <location>
        <begin position="682"/>
        <end position="703"/>
    </location>
</feature>
<feature type="transmembrane region" description="Helical" evidence="7">
    <location>
        <begin position="576"/>
        <end position="603"/>
    </location>
</feature>
<evidence type="ECO:0000313" key="10">
    <source>
        <dbReference type="Proteomes" id="UP001153737"/>
    </source>
</evidence>
<feature type="transmembrane region" description="Helical" evidence="7">
    <location>
        <begin position="50"/>
        <end position="71"/>
    </location>
</feature>
<dbReference type="GO" id="GO:0043252">
    <property type="term" value="P:sodium-independent organic anion transport"/>
    <property type="evidence" value="ECO:0007669"/>
    <property type="project" value="TreeGrafter"/>
</dbReference>
<dbReference type="SUPFAM" id="SSF100895">
    <property type="entry name" value="Kazal-type serine protease inhibitors"/>
    <property type="match status" value="1"/>
</dbReference>
<dbReference type="GO" id="GO:0016323">
    <property type="term" value="C:basolateral plasma membrane"/>
    <property type="evidence" value="ECO:0007669"/>
    <property type="project" value="TreeGrafter"/>
</dbReference>
<dbReference type="PANTHER" id="PTHR11388:SF158">
    <property type="entry name" value="ORGANIC ANION TRANSPORTING POLYPEPTIDE 33EB"/>
    <property type="match status" value="1"/>
</dbReference>
<dbReference type="PANTHER" id="PTHR11388">
    <property type="entry name" value="ORGANIC ANION TRANSPORTER"/>
    <property type="match status" value="1"/>
</dbReference>
<feature type="transmembrane region" description="Helical" evidence="7">
    <location>
        <begin position="242"/>
        <end position="268"/>
    </location>
</feature>
<feature type="transmembrane region" description="Helical" evidence="7">
    <location>
        <begin position="316"/>
        <end position="336"/>
    </location>
</feature>
<feature type="transmembrane region" description="Helical" evidence="7">
    <location>
        <begin position="495"/>
        <end position="520"/>
    </location>
</feature>
<feature type="transmembrane region" description="Helical" evidence="7">
    <location>
        <begin position="532"/>
        <end position="550"/>
    </location>
</feature>
<dbReference type="InterPro" id="IPR002350">
    <property type="entry name" value="Kazal_dom"/>
</dbReference>
<reference evidence="9" key="2">
    <citation type="submission" date="2022-10" db="EMBL/GenBank/DDBJ databases">
        <authorList>
            <consortium name="ENA_rothamsted_submissions"/>
            <consortium name="culmorum"/>
            <person name="King R."/>
        </authorList>
    </citation>
    <scope>NUCLEOTIDE SEQUENCE</scope>
</reference>
<evidence type="ECO:0000256" key="5">
    <source>
        <dbReference type="ARBA" id="ARBA00023136"/>
    </source>
</evidence>
<keyword evidence="3 7" id="KW-0812">Transmembrane</keyword>
<dbReference type="EMBL" id="OU896720">
    <property type="protein sequence ID" value="CAH1153524.1"/>
    <property type="molecule type" value="Genomic_DNA"/>
</dbReference>
<feature type="transmembrane region" description="Helical" evidence="7">
    <location>
        <begin position="86"/>
        <end position="108"/>
    </location>
</feature>
<dbReference type="InterPro" id="IPR036058">
    <property type="entry name" value="Kazal_dom_sf"/>
</dbReference>
<dbReference type="InterPro" id="IPR004156">
    <property type="entry name" value="OATP"/>
</dbReference>
<sequence length="772" mass="85259">MVHPTNLLRTESDNANFAAPTGNYMNEIDCGLTVLPFLTKCLGLERFARFSVLVGLLSVLGFLQGVILIYFRSTSQLWVAHYEVPVPGWFIFANEISVGIFALYVAYWGNRIHRASWMGTLTIFLSISCATLAIPEIYNPFTGVEINSAITGPALCNTNKSADFAVETIHWKTYSITLAIILLFQTLFGMANVAFITLGMTYLDDHIFPKHSPVYIGMAFGASELGKQLGVYSSWVPYIFDIYMIFASPVWIIITVSTFVIGSIISLFPQILPKKAMMKSVNSLVSFASGIDLEEDEEVIDGFFVTVARLLKNKVLLLNIFSFVALESALVNFNLLERYFNQAKYHISIKDISGYSDPELIQFSKTLLKQPVAALFVLTSGMVIAKFKPTAKQLVTWNVFVFFSTALVFSATVFSNCTRGPINHHKNAISIPYCSSNCGCSADELFQPICVDGKTYFSPCLAGCTSFTAGIKVYNNCSCGTIISEGSCDKEHCRLVLAMVQANSVISYGLLASTVVPNIIINIRSVLNKDKAVALGLGMTFVGIIPYVPVKLMYDSVADNFCEIKNKTGCQYFSEWFAIFLSSMTIFFIFLAACLATTLLCIIRDLPLYEGKHYSSSSDIEIRILPPDPNQPEPRAVVPGLTTLRAEEEYPFMRTFNESKFGFSPVLHRVTAIREEGPPSPSTFSSRSNNAPHNSRTSINSDGSLGASLEAIANEIGDTCDEEMKRETNSSGSLKTSLGYIVLKVDKPDPHIEQDENIYEEVYASKSVQSDL</sequence>
<keyword evidence="5 7" id="KW-0472">Membrane</keyword>
<dbReference type="GO" id="GO:0015347">
    <property type="term" value="F:sodium-independent organic anion transmembrane transporter activity"/>
    <property type="evidence" value="ECO:0007669"/>
    <property type="project" value="TreeGrafter"/>
</dbReference>
<dbReference type="PROSITE" id="PS51465">
    <property type="entry name" value="KAZAL_2"/>
    <property type="match status" value="1"/>
</dbReference>
<evidence type="ECO:0000256" key="6">
    <source>
        <dbReference type="SAM" id="MobiDB-lite"/>
    </source>
</evidence>
<dbReference type="AlphaFoldDB" id="A0A9P0DG56"/>
<proteinExistence type="predicted"/>
<feature type="transmembrane region" description="Helical" evidence="7">
    <location>
        <begin position="394"/>
        <end position="414"/>
    </location>
</feature>
<evidence type="ECO:0000256" key="7">
    <source>
        <dbReference type="SAM" id="Phobius"/>
    </source>
</evidence>
<feature type="transmembrane region" description="Helical" evidence="7">
    <location>
        <begin position="115"/>
        <end position="134"/>
    </location>
</feature>
<feature type="domain" description="Kazal-like" evidence="8">
    <location>
        <begin position="428"/>
        <end position="478"/>
    </location>
</feature>
<name>A0A9P0DG56_PHACE</name>
<feature type="region of interest" description="Disordered" evidence="6">
    <location>
        <begin position="675"/>
        <end position="705"/>
    </location>
</feature>
<comment type="subcellular location">
    <subcellularLocation>
        <location evidence="1">Cell membrane</location>
        <topology evidence="1">Multi-pass membrane protein</topology>
    </subcellularLocation>
</comment>
<accession>A0A9P0DG56</accession>
<evidence type="ECO:0000256" key="2">
    <source>
        <dbReference type="ARBA" id="ARBA00022475"/>
    </source>
</evidence>
<protein>
    <recommendedName>
        <fullName evidence="8">Kazal-like domain-containing protein</fullName>
    </recommendedName>
</protein>
<evidence type="ECO:0000259" key="8">
    <source>
        <dbReference type="PROSITE" id="PS51465"/>
    </source>
</evidence>
<gene>
    <name evidence="9" type="ORF">PHAECO_LOCUS4215</name>
</gene>
<dbReference type="Proteomes" id="UP001153737">
    <property type="component" value="Chromosome 14"/>
</dbReference>
<reference evidence="9" key="1">
    <citation type="submission" date="2022-01" db="EMBL/GenBank/DDBJ databases">
        <authorList>
            <person name="King R."/>
        </authorList>
    </citation>
    <scope>NUCLEOTIDE SEQUENCE</scope>
</reference>
<keyword evidence="4 7" id="KW-1133">Transmembrane helix</keyword>
<evidence type="ECO:0000256" key="3">
    <source>
        <dbReference type="ARBA" id="ARBA00022692"/>
    </source>
</evidence>
<organism evidence="9 10">
    <name type="scientific">Phaedon cochleariae</name>
    <name type="common">Mustard beetle</name>
    <dbReference type="NCBI Taxonomy" id="80249"/>
    <lineage>
        <taxon>Eukaryota</taxon>
        <taxon>Metazoa</taxon>
        <taxon>Ecdysozoa</taxon>
        <taxon>Arthropoda</taxon>
        <taxon>Hexapoda</taxon>
        <taxon>Insecta</taxon>
        <taxon>Pterygota</taxon>
        <taxon>Neoptera</taxon>
        <taxon>Endopterygota</taxon>
        <taxon>Coleoptera</taxon>
        <taxon>Polyphaga</taxon>
        <taxon>Cucujiformia</taxon>
        <taxon>Chrysomeloidea</taxon>
        <taxon>Chrysomelidae</taxon>
        <taxon>Chrysomelinae</taxon>
        <taxon>Chrysomelini</taxon>
        <taxon>Phaedon</taxon>
    </lineage>
</organism>
<evidence type="ECO:0000256" key="1">
    <source>
        <dbReference type="ARBA" id="ARBA00004651"/>
    </source>
</evidence>
<dbReference type="Pfam" id="PF03137">
    <property type="entry name" value="OATP"/>
    <property type="match status" value="1"/>
</dbReference>
<keyword evidence="10" id="KW-1185">Reference proteome</keyword>